<dbReference type="AlphaFoldDB" id="A0A3A9K6W0"/>
<dbReference type="Proteomes" id="UP000281498">
    <property type="component" value="Unassembled WGS sequence"/>
</dbReference>
<protein>
    <submittedName>
        <fullName evidence="1">Uncharacterized protein</fullName>
    </submittedName>
</protein>
<gene>
    <name evidence="1" type="ORF">CR203_15045</name>
</gene>
<reference evidence="1 2" key="1">
    <citation type="submission" date="2017-10" db="EMBL/GenBank/DDBJ databases">
        <title>Bacillus sp. nov., a halophilic bacterium isolated from a Keqin Lake.</title>
        <authorList>
            <person name="Wang H."/>
        </authorList>
    </citation>
    <scope>NUCLEOTIDE SEQUENCE [LARGE SCALE GENOMIC DNA]</scope>
    <source>
        <strain evidence="1 2">KCTC 13187</strain>
    </source>
</reference>
<accession>A0A3A9K6W0</accession>
<comment type="caution">
    <text evidence="1">The sequence shown here is derived from an EMBL/GenBank/DDBJ whole genome shotgun (WGS) entry which is preliminary data.</text>
</comment>
<sequence>MHPFIGGFVKKNMHGNIFNQTRCTIYSCSVTSDQLQRMEYFIKEIEAKKHLYRYNLLGLFALILNKRMNRKYSFFCSQFVATVLQECEIANFKKPPSLIRSNELIEGANFQLLYQGNLEKICRGIDVKTNVDMACMNI</sequence>
<dbReference type="OrthoDB" id="1645744at2"/>
<keyword evidence="2" id="KW-1185">Reference proteome</keyword>
<organism evidence="1 2">
    <name type="scientific">Salipaludibacillus neizhouensis</name>
    <dbReference type="NCBI Taxonomy" id="885475"/>
    <lineage>
        <taxon>Bacteria</taxon>
        <taxon>Bacillati</taxon>
        <taxon>Bacillota</taxon>
        <taxon>Bacilli</taxon>
        <taxon>Bacillales</taxon>
        <taxon>Bacillaceae</taxon>
    </lineage>
</organism>
<evidence type="ECO:0000313" key="1">
    <source>
        <dbReference type="EMBL" id="RKL66600.1"/>
    </source>
</evidence>
<evidence type="ECO:0000313" key="2">
    <source>
        <dbReference type="Proteomes" id="UP000281498"/>
    </source>
</evidence>
<dbReference type="RefSeq" id="WP_110935879.1">
    <property type="nucleotide sequence ID" value="NZ_KZ614146.1"/>
</dbReference>
<dbReference type="EMBL" id="PDOE01000006">
    <property type="protein sequence ID" value="RKL66600.1"/>
    <property type="molecule type" value="Genomic_DNA"/>
</dbReference>
<proteinExistence type="predicted"/>
<name>A0A3A9K6W0_9BACI</name>
<dbReference type="Gene3D" id="3.90.1720.10">
    <property type="entry name" value="endopeptidase domain like (from Nostoc punctiforme)"/>
    <property type="match status" value="1"/>
</dbReference>